<dbReference type="SMART" id="SM00228">
    <property type="entry name" value="PDZ"/>
    <property type="match status" value="1"/>
</dbReference>
<dbReference type="SMART" id="SM00735">
    <property type="entry name" value="ZM"/>
    <property type="match status" value="1"/>
</dbReference>
<dbReference type="FunFam" id="2.10.110.10:FF:000073">
    <property type="entry name" value="Uncharacterized protein, isoform Z"/>
    <property type="match status" value="1"/>
</dbReference>
<dbReference type="GO" id="GO:0046872">
    <property type="term" value="F:metal ion binding"/>
    <property type="evidence" value="ECO:0007669"/>
    <property type="project" value="UniProtKB-KW"/>
</dbReference>
<feature type="region of interest" description="Disordered" evidence="7">
    <location>
        <begin position="584"/>
        <end position="606"/>
    </location>
</feature>
<dbReference type="eggNOG" id="KOG1703">
    <property type="taxonomic scope" value="Eukaryota"/>
</dbReference>
<evidence type="ECO:0000256" key="4">
    <source>
        <dbReference type="ARBA" id="ARBA00022833"/>
    </source>
</evidence>
<dbReference type="GO" id="GO:0051371">
    <property type="term" value="F:muscle alpha-actinin binding"/>
    <property type="evidence" value="ECO:0007669"/>
    <property type="project" value="TreeGrafter"/>
</dbReference>
<feature type="region of interest" description="Disordered" evidence="7">
    <location>
        <begin position="621"/>
        <end position="663"/>
    </location>
</feature>
<protein>
    <submittedName>
        <fullName evidence="10">Uncharacterized protein, isoform H</fullName>
    </submittedName>
</protein>
<keyword evidence="5 6" id="KW-0440">LIM domain</keyword>
<dbReference type="FunFam" id="2.10.110.10:FF:000067">
    <property type="entry name" value="Uncharacterized protein, isoform Z"/>
    <property type="match status" value="1"/>
</dbReference>
<dbReference type="SMART" id="SM00132">
    <property type="entry name" value="LIM"/>
    <property type="match status" value="4"/>
</dbReference>
<dbReference type="PROSITE" id="PS50023">
    <property type="entry name" value="LIM_DOMAIN_2"/>
    <property type="match status" value="3"/>
</dbReference>
<keyword evidence="4 6" id="KW-0862">Zinc</keyword>
<dbReference type="SUPFAM" id="SSF50156">
    <property type="entry name" value="PDZ domain-like"/>
    <property type="match status" value="1"/>
</dbReference>
<feature type="compositionally biased region" description="Pro residues" evidence="7">
    <location>
        <begin position="455"/>
        <end position="474"/>
    </location>
</feature>
<feature type="compositionally biased region" description="Pro residues" evidence="7">
    <location>
        <begin position="587"/>
        <end position="596"/>
    </location>
</feature>
<feature type="domain" description="PDZ" evidence="9">
    <location>
        <begin position="8"/>
        <end position="90"/>
    </location>
</feature>
<dbReference type="GO" id="GO:0030018">
    <property type="term" value="C:Z disc"/>
    <property type="evidence" value="ECO:0007669"/>
    <property type="project" value="TreeGrafter"/>
</dbReference>
<dbReference type="GO" id="GO:0005912">
    <property type="term" value="C:adherens junction"/>
    <property type="evidence" value="ECO:0007669"/>
    <property type="project" value="TreeGrafter"/>
</dbReference>
<dbReference type="GO" id="GO:0007507">
    <property type="term" value="P:heart development"/>
    <property type="evidence" value="ECO:0007669"/>
    <property type="project" value="TreeGrafter"/>
</dbReference>
<keyword evidence="2" id="KW-0963">Cytoplasm</keyword>
<evidence type="ECO:0000256" key="7">
    <source>
        <dbReference type="SAM" id="MobiDB-lite"/>
    </source>
</evidence>
<dbReference type="PROSITE" id="PS50106">
    <property type="entry name" value="PDZ"/>
    <property type="match status" value="1"/>
</dbReference>
<dbReference type="CDD" id="cd09461">
    <property type="entry name" value="LIM3_Enigma_like_1"/>
    <property type="match status" value="1"/>
</dbReference>
<feature type="region of interest" description="Disordered" evidence="7">
    <location>
        <begin position="530"/>
        <end position="549"/>
    </location>
</feature>
<keyword evidence="11" id="KW-1185">Reference proteome</keyword>
<dbReference type="EMBL" id="CH933808">
    <property type="protein sequence ID" value="KRG03931.1"/>
    <property type="molecule type" value="Genomic_DNA"/>
</dbReference>
<evidence type="ECO:0000256" key="2">
    <source>
        <dbReference type="ARBA" id="ARBA00022490"/>
    </source>
</evidence>
<feature type="region of interest" description="Disordered" evidence="7">
    <location>
        <begin position="556"/>
        <end position="575"/>
    </location>
</feature>
<dbReference type="SUPFAM" id="SSF57716">
    <property type="entry name" value="Glucocorticoid receptor-like (DNA-binding domain)"/>
    <property type="match status" value="4"/>
</dbReference>
<feature type="domain" description="LIM zinc-binding" evidence="8">
    <location>
        <begin position="1180"/>
        <end position="1239"/>
    </location>
</feature>
<dbReference type="OrthoDB" id="5911912at2759"/>
<dbReference type="CDD" id="cd08368">
    <property type="entry name" value="LIM"/>
    <property type="match status" value="1"/>
</dbReference>
<feature type="compositionally biased region" description="Polar residues" evidence="7">
    <location>
        <begin position="597"/>
        <end position="606"/>
    </location>
</feature>
<sequence>MAQPQLLQIKLSRFDAQPWGFRLQGGVDFAQPLLVQKVNAGSLAEQAGLQPGDAVIKINDVDVFNCRHKDAQDIVVRSGNNFVITVQRGGSTWRPQVTPTGNVPQVNSPYLQTVTKTSLAHHQTDSQHIGCGYNNSARPFANGGGDGGVKSIVNKQYNTPVGIYSDESIAETLSAQAEVLAGGVLGVNFKKNEKEYQADRSEVLKFLREEETGQSTPEPHSPANFYWTQSHAIGGNERRTPLPHSQVQQGLGQDERIGTNLQQNTLAPAATHRPSLPVAKPQQQQQQQQKQQQEQQEKQQEELHDPRIIVMPICPALQGPEYKAEMDAAAAALASDSDGVRPLSASGHPACQLCGVGIVGVFVRIKDKNLHVECFKCATCGTSLKNQGYYNFNNKLYCDVHAKMAAQAHPPPGTEGYVPVPIKPNTKLSASTISSALSSHGYGSNGYANGNATPTPAPSEPMPELEPAPAPAPEPEQELTASSCHELPLPPPPSPTQLLQFESEELLQLPPSGSQTTVRQQQAAAAGSLSSISSGSSSSGLGGCSAAALSPSSTLSLDMEQSPMHSRQASGSSTSLDVAAVDNYIPAAPPAPPAPPQNENDMNMQNKGHNAYNQLLKQYSHKLQQQQQQQLPTNNSNSNNTNNRHNNTAKPFTTTTTTTTATSNGQNVAALSATLANQLKFNSHQAKPTAAAAAAAAAATAATATAAATASAQSDIMSANVADEQYLINNNNCFGDAAPAANGAAAACSVPSAAASGSEQPFEYVTLTGNVIRSVQPPGKGNAPPSYRVNQGYARPYGASQAPAAAPKSPVPVSYPPQQQQQQQRPGGNAYATLPRSNVGQQGPPPLAQPINSHANPNATLPRPIQRATDEHIETDATAMLTESIGRMDMGEQTPAFMQEAGKIISNMLEARLANSATPSHAGSSLSLRSNSSSNLTKSPMIVRKRLDLDDFKHIDPTQPVALHPVVAVPQSPPPAPVQHQKQLPIELGKQKAQPQVERVEQTLQLELPAQHPMSKILDICDSGKASQEQPTPEPVAFRNNLRRTDATHAADRRSYIEPKQNSSSNNSSGKDTKDTNNSQGGAPKFSVCVRALGDAQGPMSEENEKAVSQLLKDGKRPICCQCNKEITSGPFITALGRIWCPDHFICVNGNCRRPLQDIGFVEEKGDLYCEYCFEKYLAPTCSKCAGKIKGDCLNAIGKHFHPECFTCGQCGKIFGNTPFFLEDGNAYCEADWNELFTTKCFACGFPVEAGDRWVEALNHNYHSQCFNCTFCKQNLEGQSFYNKGGRPFCKNHAR</sequence>
<dbReference type="GO" id="GO:0061061">
    <property type="term" value="P:muscle structure development"/>
    <property type="evidence" value="ECO:0007669"/>
    <property type="project" value="TreeGrafter"/>
</dbReference>
<dbReference type="GO" id="GO:0031941">
    <property type="term" value="C:filamentous actin"/>
    <property type="evidence" value="ECO:0007669"/>
    <property type="project" value="TreeGrafter"/>
</dbReference>
<organism evidence="10 11">
    <name type="scientific">Drosophila mojavensis</name>
    <name type="common">Fruit fly</name>
    <dbReference type="NCBI Taxonomy" id="7230"/>
    <lineage>
        <taxon>Eukaryota</taxon>
        <taxon>Metazoa</taxon>
        <taxon>Ecdysozoa</taxon>
        <taxon>Arthropoda</taxon>
        <taxon>Hexapoda</taxon>
        <taxon>Insecta</taxon>
        <taxon>Pterygota</taxon>
        <taxon>Neoptera</taxon>
        <taxon>Endopterygota</taxon>
        <taxon>Diptera</taxon>
        <taxon>Brachycera</taxon>
        <taxon>Muscomorpha</taxon>
        <taxon>Ephydroidea</taxon>
        <taxon>Drosophilidae</taxon>
        <taxon>Drosophila</taxon>
    </lineage>
</organism>
<dbReference type="InterPro" id="IPR001478">
    <property type="entry name" value="PDZ"/>
</dbReference>
<evidence type="ECO:0000313" key="10">
    <source>
        <dbReference type="EMBL" id="KRG03931.1"/>
    </source>
</evidence>
<comment type="subcellular location">
    <subcellularLocation>
        <location evidence="1">Cytoplasm</location>
    </subcellularLocation>
</comment>
<dbReference type="CDD" id="cd09455">
    <property type="entry name" value="LIM1_Enigma_like_1"/>
    <property type="match status" value="1"/>
</dbReference>
<dbReference type="Pfam" id="PF00412">
    <property type="entry name" value="LIM"/>
    <property type="match status" value="4"/>
</dbReference>
<dbReference type="PANTHER" id="PTHR24214">
    <property type="entry name" value="PDZ AND LIM DOMAIN PROTEIN ZASP"/>
    <property type="match status" value="1"/>
</dbReference>
<dbReference type="SMR" id="A0A0Q9X6N4"/>
<evidence type="ECO:0000256" key="3">
    <source>
        <dbReference type="ARBA" id="ARBA00022723"/>
    </source>
</evidence>
<dbReference type="Pfam" id="PF00595">
    <property type="entry name" value="PDZ"/>
    <property type="match status" value="1"/>
</dbReference>
<evidence type="ECO:0000256" key="1">
    <source>
        <dbReference type="ARBA" id="ARBA00004496"/>
    </source>
</evidence>
<dbReference type="GO" id="GO:0030036">
    <property type="term" value="P:actin cytoskeleton organization"/>
    <property type="evidence" value="ECO:0007669"/>
    <property type="project" value="TreeGrafter"/>
</dbReference>
<dbReference type="InterPro" id="IPR050604">
    <property type="entry name" value="PDZ-LIM_domain"/>
</dbReference>
<feature type="region of interest" description="Disordered" evidence="7">
    <location>
        <begin position="916"/>
        <end position="939"/>
    </location>
</feature>
<evidence type="ECO:0000313" key="11">
    <source>
        <dbReference type="Proteomes" id="UP000009192"/>
    </source>
</evidence>
<feature type="region of interest" description="Disordered" evidence="7">
    <location>
        <begin position="1024"/>
        <end position="1083"/>
    </location>
</feature>
<dbReference type="Proteomes" id="UP000009192">
    <property type="component" value="Unassembled WGS sequence"/>
</dbReference>
<dbReference type="GO" id="GO:0003779">
    <property type="term" value="F:actin binding"/>
    <property type="evidence" value="ECO:0007669"/>
    <property type="project" value="TreeGrafter"/>
</dbReference>
<dbReference type="Pfam" id="PF15936">
    <property type="entry name" value="DUF4749"/>
    <property type="match status" value="1"/>
</dbReference>
<feature type="region of interest" description="Disordered" evidence="7">
    <location>
        <begin position="774"/>
        <end position="793"/>
    </location>
</feature>
<dbReference type="Gene3D" id="2.10.110.10">
    <property type="entry name" value="Cysteine Rich Protein"/>
    <property type="match status" value="4"/>
</dbReference>
<feature type="compositionally biased region" description="Basic and acidic residues" evidence="7">
    <location>
        <begin position="1043"/>
        <end position="1057"/>
    </location>
</feature>
<feature type="compositionally biased region" description="Basic and acidic residues" evidence="7">
    <location>
        <begin position="295"/>
        <end position="305"/>
    </location>
</feature>
<evidence type="ECO:0000256" key="6">
    <source>
        <dbReference type="PROSITE-ProRule" id="PRU00125"/>
    </source>
</evidence>
<evidence type="ECO:0000256" key="5">
    <source>
        <dbReference type="ARBA" id="ARBA00023038"/>
    </source>
</evidence>
<dbReference type="PROSITE" id="PS00478">
    <property type="entry name" value="LIM_DOMAIN_1"/>
    <property type="match status" value="1"/>
</dbReference>
<dbReference type="FunFam" id="2.10.110.10:FF:000069">
    <property type="entry name" value="Uncharacterized protein, isoform Z"/>
    <property type="match status" value="1"/>
</dbReference>
<keyword evidence="3 6" id="KW-0479">Metal-binding</keyword>
<proteinExistence type="predicted"/>
<dbReference type="FunFam" id="2.30.42.10:FF:000118">
    <property type="entry name" value="Uncharacterized protein, isoform Z"/>
    <property type="match status" value="1"/>
</dbReference>
<dbReference type="CDD" id="cd09360">
    <property type="entry name" value="LIM_ALP_like"/>
    <property type="match status" value="1"/>
</dbReference>
<feature type="compositionally biased region" description="Low complexity" evidence="7">
    <location>
        <begin position="798"/>
        <end position="808"/>
    </location>
</feature>
<dbReference type="InterPro" id="IPR006643">
    <property type="entry name" value="Zasp-like_motif"/>
</dbReference>
<feature type="compositionally biased region" description="Low complexity" evidence="7">
    <location>
        <begin position="621"/>
        <end position="662"/>
    </location>
</feature>
<dbReference type="PANTHER" id="PTHR24214:SF38">
    <property type="entry name" value="PDZ AND LIM DOMAIN PROTEIN ZASP-RELATED"/>
    <property type="match status" value="1"/>
</dbReference>
<evidence type="ECO:0000259" key="8">
    <source>
        <dbReference type="PROSITE" id="PS50023"/>
    </source>
</evidence>
<reference evidence="10 11" key="1">
    <citation type="journal article" date="2007" name="Nature">
        <title>Evolution of genes and genomes on the Drosophila phylogeny.</title>
        <authorList>
            <consortium name="Drosophila 12 Genomes Consortium"/>
            <person name="Clark A.G."/>
            <person name="Eisen M.B."/>
            <person name="Smith D.R."/>
            <person name="Bergman C.M."/>
            <person name="Oliver B."/>
            <person name="Markow T.A."/>
            <person name="Kaufman T.C."/>
            <person name="Kellis M."/>
            <person name="Gelbart W."/>
            <person name="Iyer V.N."/>
            <person name="Pollard D.A."/>
            <person name="Sackton T.B."/>
            <person name="Larracuente A.M."/>
            <person name="Singh N.D."/>
            <person name="Abad J.P."/>
            <person name="Abt D.N."/>
            <person name="Adryan B."/>
            <person name="Aguade M."/>
            <person name="Akashi H."/>
            <person name="Anderson W.W."/>
            <person name="Aquadro C.F."/>
            <person name="Ardell D.H."/>
            <person name="Arguello R."/>
            <person name="Artieri C.G."/>
            <person name="Barbash D.A."/>
            <person name="Barker D."/>
            <person name="Barsanti P."/>
            <person name="Batterham P."/>
            <person name="Batzoglou S."/>
            <person name="Begun D."/>
            <person name="Bhutkar A."/>
            <person name="Blanco E."/>
            <person name="Bosak S.A."/>
            <person name="Bradley R.K."/>
            <person name="Brand A.D."/>
            <person name="Brent M.R."/>
            <person name="Brooks A.N."/>
            <person name="Brown R.H."/>
            <person name="Butlin R.K."/>
            <person name="Caggese C."/>
            <person name="Calvi B.R."/>
            <person name="Bernardo de Carvalho A."/>
            <person name="Caspi A."/>
            <person name="Castrezana S."/>
            <person name="Celniker S.E."/>
            <person name="Chang J.L."/>
            <person name="Chapple C."/>
            <person name="Chatterji S."/>
            <person name="Chinwalla A."/>
            <person name="Civetta A."/>
            <person name="Clifton S.W."/>
            <person name="Comeron J.M."/>
            <person name="Costello J.C."/>
            <person name="Coyne J.A."/>
            <person name="Daub J."/>
            <person name="David R.G."/>
            <person name="Delcher A.L."/>
            <person name="Delehaunty K."/>
            <person name="Do C.B."/>
            <person name="Ebling H."/>
            <person name="Edwards K."/>
            <person name="Eickbush T."/>
            <person name="Evans J.D."/>
            <person name="Filipski A."/>
            <person name="Findeiss S."/>
            <person name="Freyhult E."/>
            <person name="Fulton L."/>
            <person name="Fulton R."/>
            <person name="Garcia A.C."/>
            <person name="Gardiner A."/>
            <person name="Garfield D.A."/>
            <person name="Garvin B.E."/>
            <person name="Gibson G."/>
            <person name="Gilbert D."/>
            <person name="Gnerre S."/>
            <person name="Godfrey J."/>
            <person name="Good R."/>
            <person name="Gotea V."/>
            <person name="Gravely B."/>
            <person name="Greenberg A.J."/>
            <person name="Griffiths-Jones S."/>
            <person name="Gross S."/>
            <person name="Guigo R."/>
            <person name="Gustafson E.A."/>
            <person name="Haerty W."/>
            <person name="Hahn M.W."/>
            <person name="Halligan D.L."/>
            <person name="Halpern A.L."/>
            <person name="Halter G.M."/>
            <person name="Han M.V."/>
            <person name="Heger A."/>
            <person name="Hillier L."/>
            <person name="Hinrichs A.S."/>
            <person name="Holmes I."/>
            <person name="Hoskins R.A."/>
            <person name="Hubisz M.J."/>
            <person name="Hultmark D."/>
            <person name="Huntley M.A."/>
            <person name="Jaffe D.B."/>
            <person name="Jagadeeshan S."/>
            <person name="Jeck W.R."/>
            <person name="Johnson J."/>
            <person name="Jones C.D."/>
            <person name="Jordan W.C."/>
            <person name="Karpen G.H."/>
            <person name="Kataoka E."/>
            <person name="Keightley P.D."/>
            <person name="Kheradpour P."/>
            <person name="Kirkness E.F."/>
            <person name="Koerich L.B."/>
            <person name="Kristiansen K."/>
            <person name="Kudrna D."/>
            <person name="Kulathinal R.J."/>
            <person name="Kumar S."/>
            <person name="Kwok R."/>
            <person name="Lander E."/>
            <person name="Langley C.H."/>
            <person name="Lapoint R."/>
            <person name="Lazzaro B.P."/>
            <person name="Lee S.J."/>
            <person name="Levesque L."/>
            <person name="Li R."/>
            <person name="Lin C.F."/>
            <person name="Lin M.F."/>
            <person name="Lindblad-Toh K."/>
            <person name="Llopart A."/>
            <person name="Long M."/>
            <person name="Low L."/>
            <person name="Lozovsky E."/>
            <person name="Lu J."/>
            <person name="Luo M."/>
            <person name="Machado C.A."/>
            <person name="Makalowski W."/>
            <person name="Marzo M."/>
            <person name="Matsuda M."/>
            <person name="Matzkin L."/>
            <person name="McAllister B."/>
            <person name="McBride C.S."/>
            <person name="McKernan B."/>
            <person name="McKernan K."/>
            <person name="Mendez-Lago M."/>
            <person name="Minx P."/>
            <person name="Mollenhauer M.U."/>
            <person name="Montooth K."/>
            <person name="Mount S.M."/>
            <person name="Mu X."/>
            <person name="Myers E."/>
            <person name="Negre B."/>
            <person name="Newfeld S."/>
            <person name="Nielsen R."/>
            <person name="Noor M.A."/>
            <person name="O'Grady P."/>
            <person name="Pachter L."/>
            <person name="Papaceit M."/>
            <person name="Parisi M.J."/>
            <person name="Parisi M."/>
            <person name="Parts L."/>
            <person name="Pedersen J.S."/>
            <person name="Pesole G."/>
            <person name="Phillippy A.M."/>
            <person name="Ponting C.P."/>
            <person name="Pop M."/>
            <person name="Porcelli D."/>
            <person name="Powell J.R."/>
            <person name="Prohaska S."/>
            <person name="Pruitt K."/>
            <person name="Puig M."/>
            <person name="Quesneville H."/>
            <person name="Ram K.R."/>
            <person name="Rand D."/>
            <person name="Rasmussen M.D."/>
            <person name="Reed L.K."/>
            <person name="Reenan R."/>
            <person name="Reily A."/>
            <person name="Remington K.A."/>
            <person name="Rieger T.T."/>
            <person name="Ritchie M.G."/>
            <person name="Robin C."/>
            <person name="Rogers Y.H."/>
            <person name="Rohde C."/>
            <person name="Rozas J."/>
            <person name="Rubenfield M.J."/>
            <person name="Ruiz A."/>
            <person name="Russo S."/>
            <person name="Salzberg S.L."/>
            <person name="Sanchez-Gracia A."/>
            <person name="Saranga D.J."/>
            <person name="Sato H."/>
            <person name="Schaeffer S.W."/>
            <person name="Schatz M.C."/>
            <person name="Schlenke T."/>
            <person name="Schwartz R."/>
            <person name="Segarra C."/>
            <person name="Singh R.S."/>
            <person name="Sirot L."/>
            <person name="Sirota M."/>
            <person name="Sisneros N.B."/>
            <person name="Smith C.D."/>
            <person name="Smith T.F."/>
            <person name="Spieth J."/>
            <person name="Stage D.E."/>
            <person name="Stark A."/>
            <person name="Stephan W."/>
            <person name="Strausberg R.L."/>
            <person name="Strempel S."/>
            <person name="Sturgill D."/>
            <person name="Sutton G."/>
            <person name="Sutton G.G."/>
            <person name="Tao W."/>
            <person name="Teichmann S."/>
            <person name="Tobari Y.N."/>
            <person name="Tomimura Y."/>
            <person name="Tsolas J.M."/>
            <person name="Valente V.L."/>
            <person name="Venter E."/>
            <person name="Venter J.C."/>
            <person name="Vicario S."/>
            <person name="Vieira F.G."/>
            <person name="Vilella A.J."/>
            <person name="Villasante A."/>
            <person name="Walenz B."/>
            <person name="Wang J."/>
            <person name="Wasserman M."/>
            <person name="Watts T."/>
            <person name="Wilson D."/>
            <person name="Wilson R.K."/>
            <person name="Wing R.A."/>
            <person name="Wolfner M.F."/>
            <person name="Wong A."/>
            <person name="Wong G.K."/>
            <person name="Wu C.I."/>
            <person name="Wu G."/>
            <person name="Yamamoto D."/>
            <person name="Yang H.P."/>
            <person name="Yang S.P."/>
            <person name="Yorke J.A."/>
            <person name="Yoshida K."/>
            <person name="Zdobnov E."/>
            <person name="Zhang P."/>
            <person name="Zhang Y."/>
            <person name="Zimin A.V."/>
            <person name="Baldwin J."/>
            <person name="Abdouelleil A."/>
            <person name="Abdulkadir J."/>
            <person name="Abebe A."/>
            <person name="Abera B."/>
            <person name="Abreu J."/>
            <person name="Acer S.C."/>
            <person name="Aftuck L."/>
            <person name="Alexander A."/>
            <person name="An P."/>
            <person name="Anderson E."/>
            <person name="Anderson S."/>
            <person name="Arachi H."/>
            <person name="Azer M."/>
            <person name="Bachantsang P."/>
            <person name="Barry A."/>
            <person name="Bayul T."/>
            <person name="Berlin A."/>
            <person name="Bessette D."/>
            <person name="Bloom T."/>
            <person name="Blye J."/>
            <person name="Boguslavskiy L."/>
            <person name="Bonnet C."/>
            <person name="Boukhgalter B."/>
            <person name="Bourzgui I."/>
            <person name="Brown A."/>
            <person name="Cahill P."/>
            <person name="Channer S."/>
            <person name="Cheshatsang Y."/>
            <person name="Chuda L."/>
            <person name="Citroen M."/>
            <person name="Collymore A."/>
            <person name="Cooke P."/>
            <person name="Costello M."/>
            <person name="D'Aco K."/>
            <person name="Daza R."/>
            <person name="De Haan G."/>
            <person name="DeGray S."/>
            <person name="DeMaso C."/>
            <person name="Dhargay N."/>
            <person name="Dooley K."/>
            <person name="Dooley E."/>
            <person name="Doricent M."/>
            <person name="Dorje P."/>
            <person name="Dorjee K."/>
            <person name="Dupes A."/>
            <person name="Elong R."/>
            <person name="Falk J."/>
            <person name="Farina A."/>
            <person name="Faro S."/>
            <person name="Ferguson D."/>
            <person name="Fisher S."/>
            <person name="Foley C.D."/>
            <person name="Franke A."/>
            <person name="Friedrich D."/>
            <person name="Gadbois L."/>
            <person name="Gearin G."/>
            <person name="Gearin C.R."/>
            <person name="Giannoukos G."/>
            <person name="Goode T."/>
            <person name="Graham J."/>
            <person name="Grandbois E."/>
            <person name="Grewal S."/>
            <person name="Gyaltsen K."/>
            <person name="Hafez N."/>
            <person name="Hagos B."/>
            <person name="Hall J."/>
            <person name="Henson C."/>
            <person name="Hollinger A."/>
            <person name="Honan T."/>
            <person name="Huard M.D."/>
            <person name="Hughes L."/>
            <person name="Hurhula B."/>
            <person name="Husby M.E."/>
            <person name="Kamat A."/>
            <person name="Kanga B."/>
            <person name="Kashin S."/>
            <person name="Khazanovich D."/>
            <person name="Kisner P."/>
            <person name="Lance K."/>
            <person name="Lara M."/>
            <person name="Lee W."/>
            <person name="Lennon N."/>
            <person name="Letendre F."/>
            <person name="LeVine R."/>
            <person name="Lipovsky A."/>
            <person name="Liu X."/>
            <person name="Liu J."/>
            <person name="Liu S."/>
            <person name="Lokyitsang T."/>
            <person name="Lokyitsang Y."/>
            <person name="Lubonja R."/>
            <person name="Lui A."/>
            <person name="MacDonald P."/>
            <person name="Magnisalis V."/>
            <person name="Maru K."/>
            <person name="Matthews C."/>
            <person name="McCusker W."/>
            <person name="McDonough S."/>
            <person name="Mehta T."/>
            <person name="Meldrim J."/>
            <person name="Meneus L."/>
            <person name="Mihai O."/>
            <person name="Mihalev A."/>
            <person name="Mihova T."/>
            <person name="Mittelman R."/>
            <person name="Mlenga V."/>
            <person name="Montmayeur A."/>
            <person name="Mulrain L."/>
            <person name="Navidi A."/>
            <person name="Naylor J."/>
            <person name="Negash T."/>
            <person name="Nguyen T."/>
            <person name="Nguyen N."/>
            <person name="Nicol R."/>
            <person name="Norbu C."/>
            <person name="Norbu N."/>
            <person name="Novod N."/>
            <person name="O'Neill B."/>
            <person name="Osman S."/>
            <person name="Markiewicz E."/>
            <person name="Oyono O.L."/>
            <person name="Patti C."/>
            <person name="Phunkhang P."/>
            <person name="Pierre F."/>
            <person name="Priest M."/>
            <person name="Raghuraman S."/>
            <person name="Rege F."/>
            <person name="Reyes R."/>
            <person name="Rise C."/>
            <person name="Rogov P."/>
            <person name="Ross K."/>
            <person name="Ryan E."/>
            <person name="Settipalli S."/>
            <person name="Shea T."/>
            <person name="Sherpa N."/>
            <person name="Shi L."/>
            <person name="Shih D."/>
            <person name="Sparrow T."/>
            <person name="Spaulding J."/>
            <person name="Stalker J."/>
            <person name="Stange-Thomann N."/>
            <person name="Stavropoulos S."/>
            <person name="Stone C."/>
            <person name="Strader C."/>
            <person name="Tesfaye S."/>
            <person name="Thomson T."/>
            <person name="Thoulutsang Y."/>
            <person name="Thoulutsang D."/>
            <person name="Topham K."/>
            <person name="Topping I."/>
            <person name="Tsamla T."/>
            <person name="Vassiliev H."/>
            <person name="Vo A."/>
            <person name="Wangchuk T."/>
            <person name="Wangdi T."/>
            <person name="Weiand M."/>
            <person name="Wilkinson J."/>
            <person name="Wilson A."/>
            <person name="Yadav S."/>
            <person name="Young G."/>
            <person name="Yu Q."/>
            <person name="Zembek L."/>
            <person name="Zhong D."/>
            <person name="Zimmer A."/>
            <person name="Zwirko Z."/>
            <person name="Jaffe D.B."/>
            <person name="Alvarez P."/>
            <person name="Brockman W."/>
            <person name="Butler J."/>
            <person name="Chin C."/>
            <person name="Gnerre S."/>
            <person name="Grabherr M."/>
            <person name="Kleber M."/>
            <person name="Mauceli E."/>
            <person name="MacCallum I."/>
        </authorList>
    </citation>
    <scope>NUCLEOTIDE SEQUENCE [LARGE SCALE GENOMIC DNA]</scope>
    <source>
        <strain evidence="11">Tucson 15081-1352.22</strain>
    </source>
</reference>
<feature type="region of interest" description="Disordered" evidence="7">
    <location>
        <begin position="798"/>
        <end position="857"/>
    </location>
</feature>
<feature type="region of interest" description="Disordered" evidence="7">
    <location>
        <begin position="276"/>
        <end position="305"/>
    </location>
</feature>
<dbReference type="GO" id="GO:0001725">
    <property type="term" value="C:stress fiber"/>
    <property type="evidence" value="ECO:0007669"/>
    <property type="project" value="TreeGrafter"/>
</dbReference>
<dbReference type="InterPro" id="IPR031847">
    <property type="entry name" value="PDLI1-4/Zasp-like_mid"/>
</dbReference>
<gene>
    <name evidence="10" type="primary">Dmoj\GI19738</name>
    <name evidence="10" type="ORF">Dmoj_GI19738</name>
</gene>
<name>A0A0Q9X6N4_DROMO</name>
<feature type="domain" description="LIM zinc-binding" evidence="8">
    <location>
        <begin position="1240"/>
        <end position="1295"/>
    </location>
</feature>
<feature type="region of interest" description="Disordered" evidence="7">
    <location>
        <begin position="444"/>
        <end position="497"/>
    </location>
</feature>
<evidence type="ECO:0000259" key="9">
    <source>
        <dbReference type="PROSITE" id="PS50106"/>
    </source>
</evidence>
<dbReference type="InterPro" id="IPR001781">
    <property type="entry name" value="Znf_LIM"/>
</dbReference>
<dbReference type="CDD" id="cd23068">
    <property type="entry name" value="PDZ_ZASP52-like"/>
    <property type="match status" value="1"/>
</dbReference>
<feature type="compositionally biased region" description="Polar residues" evidence="7">
    <location>
        <begin position="563"/>
        <end position="575"/>
    </location>
</feature>
<dbReference type="InterPro" id="IPR036034">
    <property type="entry name" value="PDZ_sf"/>
</dbReference>
<feature type="domain" description="LIM zinc-binding" evidence="8">
    <location>
        <begin position="349"/>
        <end position="408"/>
    </location>
</feature>
<accession>A0A0Q9X6N4</accession>
<feature type="compositionally biased region" description="Low complexity" evidence="7">
    <location>
        <begin position="282"/>
        <end position="294"/>
    </location>
</feature>
<feature type="compositionally biased region" description="Low complexity" evidence="7">
    <location>
        <begin position="816"/>
        <end position="827"/>
    </location>
</feature>
<feature type="compositionally biased region" description="Low complexity" evidence="7">
    <location>
        <begin position="924"/>
        <end position="936"/>
    </location>
</feature>
<dbReference type="Gene3D" id="2.30.42.10">
    <property type="match status" value="1"/>
</dbReference>
<dbReference type="FunFam" id="2.10.110.10:FF:000060">
    <property type="entry name" value="Uncharacterized protein, isoform Z"/>
    <property type="match status" value="1"/>
</dbReference>